<organism evidence="3 4">
    <name type="scientific">Spirosoma oryzae</name>
    <dbReference type="NCBI Taxonomy" id="1469603"/>
    <lineage>
        <taxon>Bacteria</taxon>
        <taxon>Pseudomonadati</taxon>
        <taxon>Bacteroidota</taxon>
        <taxon>Cytophagia</taxon>
        <taxon>Cytophagales</taxon>
        <taxon>Cytophagaceae</taxon>
        <taxon>Spirosoma</taxon>
    </lineage>
</organism>
<dbReference type="Gene3D" id="3.40.50.1980">
    <property type="entry name" value="Nitrogenase molybdenum iron protein domain"/>
    <property type="match status" value="2"/>
</dbReference>
<sequence length="255" mass="29153">MTDLMRRITEYPRRLVSVVPSQTELLFDLGLDAEIVGLTRYCTYPTDQVQNRTIVGGTKALKLDLIDALRPDLIIANKEENDREQIEYLAQRYPVHVTDIATLPEALQMIQNVGQLVGKQPQAEQLVDRIRASMPPPIVPTLRVAYLIWRKPYMAAASHTFIDDMLRVAGFRNALAEQTRYPVLTPDDLRAAHPDLIFLSSEPYPFADKHRVELETICPDARVELVDGELFSWYGSRLVKVGAYFAQLRRQFSQR</sequence>
<accession>A0A2T0S545</accession>
<comment type="caution">
    <text evidence="3">The sequence shown here is derived from an EMBL/GenBank/DDBJ whole genome shotgun (WGS) entry which is preliminary data.</text>
</comment>
<dbReference type="PROSITE" id="PS50983">
    <property type="entry name" value="FE_B12_PBP"/>
    <property type="match status" value="1"/>
</dbReference>
<proteinExistence type="predicted"/>
<feature type="domain" description="Fe/B12 periplasmic-binding" evidence="2">
    <location>
        <begin position="14"/>
        <end position="255"/>
    </location>
</feature>
<dbReference type="PANTHER" id="PTHR30535">
    <property type="entry name" value="VITAMIN B12-BINDING PROTEIN"/>
    <property type="match status" value="1"/>
</dbReference>
<dbReference type="SUPFAM" id="SSF53807">
    <property type="entry name" value="Helical backbone' metal receptor"/>
    <property type="match status" value="1"/>
</dbReference>
<dbReference type="Pfam" id="PF01497">
    <property type="entry name" value="Peripla_BP_2"/>
    <property type="match status" value="1"/>
</dbReference>
<dbReference type="InterPro" id="IPR054828">
    <property type="entry name" value="Vit_B12_bind_prot"/>
</dbReference>
<keyword evidence="1" id="KW-0732">Signal</keyword>
<dbReference type="AlphaFoldDB" id="A0A2T0S545"/>
<name>A0A2T0S545_9BACT</name>
<dbReference type="Proteomes" id="UP000238375">
    <property type="component" value="Unassembled WGS sequence"/>
</dbReference>
<dbReference type="NCBIfam" id="NF038402">
    <property type="entry name" value="TroA_like"/>
    <property type="match status" value="1"/>
</dbReference>
<evidence type="ECO:0000259" key="2">
    <source>
        <dbReference type="PROSITE" id="PS50983"/>
    </source>
</evidence>
<dbReference type="EMBL" id="PVTE01000029">
    <property type="protein sequence ID" value="PRY28534.1"/>
    <property type="molecule type" value="Genomic_DNA"/>
</dbReference>
<dbReference type="InterPro" id="IPR002491">
    <property type="entry name" value="ABC_transptr_periplasmic_BD"/>
</dbReference>
<keyword evidence="4" id="KW-1185">Reference proteome</keyword>
<dbReference type="InterPro" id="IPR050902">
    <property type="entry name" value="ABC_Transporter_SBP"/>
</dbReference>
<dbReference type="PANTHER" id="PTHR30535:SF35">
    <property type="entry name" value="PERIPLASMIC BINDING PROTEIN"/>
    <property type="match status" value="1"/>
</dbReference>
<evidence type="ECO:0000313" key="3">
    <source>
        <dbReference type="EMBL" id="PRY28534.1"/>
    </source>
</evidence>
<evidence type="ECO:0000256" key="1">
    <source>
        <dbReference type="ARBA" id="ARBA00022729"/>
    </source>
</evidence>
<evidence type="ECO:0000313" key="4">
    <source>
        <dbReference type="Proteomes" id="UP000238375"/>
    </source>
</evidence>
<protein>
    <submittedName>
        <fullName evidence="3">Substrate-binding family protein</fullName>
    </submittedName>
</protein>
<gene>
    <name evidence="3" type="ORF">CLV58_12913</name>
</gene>
<reference evidence="3 4" key="1">
    <citation type="submission" date="2018-03" db="EMBL/GenBank/DDBJ databases">
        <title>Genomic Encyclopedia of Archaeal and Bacterial Type Strains, Phase II (KMG-II): from individual species to whole genera.</title>
        <authorList>
            <person name="Goeker M."/>
        </authorList>
    </citation>
    <scope>NUCLEOTIDE SEQUENCE [LARGE SCALE GENOMIC DNA]</scope>
    <source>
        <strain evidence="3 4">DSM 28354</strain>
    </source>
</reference>